<keyword evidence="1" id="KW-0805">Transcription regulation</keyword>
<gene>
    <name evidence="6" type="ORF">SAMN02745207_00187</name>
</gene>
<evidence type="ECO:0000256" key="1">
    <source>
        <dbReference type="ARBA" id="ARBA00023015"/>
    </source>
</evidence>
<dbReference type="SUPFAM" id="SSF46785">
    <property type="entry name" value="Winged helix' DNA-binding domain"/>
    <property type="match status" value="1"/>
</dbReference>
<keyword evidence="3" id="KW-0804">Transcription</keyword>
<evidence type="ECO:0000256" key="3">
    <source>
        <dbReference type="ARBA" id="ARBA00023163"/>
    </source>
</evidence>
<feature type="domain" description="Cyclic nucleotide-binding" evidence="4">
    <location>
        <begin position="6"/>
        <end position="128"/>
    </location>
</feature>
<dbReference type="STRING" id="1121316.SAMN02745207_00187"/>
<dbReference type="AlphaFoldDB" id="A0A1M5QNT6"/>
<reference evidence="6 7" key="1">
    <citation type="submission" date="2016-11" db="EMBL/GenBank/DDBJ databases">
        <authorList>
            <person name="Jaros S."/>
            <person name="Januszkiewicz K."/>
            <person name="Wedrychowicz H."/>
        </authorList>
    </citation>
    <scope>NUCLEOTIDE SEQUENCE [LARGE SCALE GENOMIC DNA]</scope>
    <source>
        <strain evidence="6 7">DSM 8605</strain>
    </source>
</reference>
<evidence type="ECO:0000313" key="7">
    <source>
        <dbReference type="Proteomes" id="UP000184447"/>
    </source>
</evidence>
<dbReference type="CDD" id="cd00092">
    <property type="entry name" value="HTH_CRP"/>
    <property type="match status" value="1"/>
</dbReference>
<dbReference type="InterPro" id="IPR018490">
    <property type="entry name" value="cNMP-bd_dom_sf"/>
</dbReference>
<proteinExistence type="predicted"/>
<dbReference type="PANTHER" id="PTHR24567:SF28">
    <property type="entry name" value="LISTERIOLYSIN REGULATORY PROTEIN"/>
    <property type="match status" value="1"/>
</dbReference>
<evidence type="ECO:0000259" key="5">
    <source>
        <dbReference type="PROSITE" id="PS51063"/>
    </source>
</evidence>
<dbReference type="SMART" id="SM00100">
    <property type="entry name" value="cNMP"/>
    <property type="match status" value="1"/>
</dbReference>
<evidence type="ECO:0000313" key="6">
    <source>
        <dbReference type="EMBL" id="SHH15263.1"/>
    </source>
</evidence>
<protein>
    <submittedName>
        <fullName evidence="6">CRP/FNR family transcriptional regulator, anaerobic regulatory protein</fullName>
    </submittedName>
</protein>
<dbReference type="InterPro" id="IPR050397">
    <property type="entry name" value="Env_Response_Regulators"/>
</dbReference>
<dbReference type="Pfam" id="PF13545">
    <property type="entry name" value="HTH_Crp_2"/>
    <property type="match status" value="1"/>
</dbReference>
<organism evidence="6 7">
    <name type="scientific">Clostridium grantii DSM 8605</name>
    <dbReference type="NCBI Taxonomy" id="1121316"/>
    <lineage>
        <taxon>Bacteria</taxon>
        <taxon>Bacillati</taxon>
        <taxon>Bacillota</taxon>
        <taxon>Clostridia</taxon>
        <taxon>Eubacteriales</taxon>
        <taxon>Clostridiaceae</taxon>
        <taxon>Clostridium</taxon>
    </lineage>
</organism>
<dbReference type="InterPro" id="IPR036390">
    <property type="entry name" value="WH_DNA-bd_sf"/>
</dbReference>
<name>A0A1M5QNT6_9CLOT</name>
<dbReference type="PRINTS" id="PR00034">
    <property type="entry name" value="HTHCRP"/>
</dbReference>
<dbReference type="GO" id="GO:0005829">
    <property type="term" value="C:cytosol"/>
    <property type="evidence" value="ECO:0007669"/>
    <property type="project" value="TreeGrafter"/>
</dbReference>
<keyword evidence="7" id="KW-1185">Reference proteome</keyword>
<dbReference type="InterPro" id="IPR012318">
    <property type="entry name" value="HTH_CRP"/>
</dbReference>
<dbReference type="Gene3D" id="2.60.120.10">
    <property type="entry name" value="Jelly Rolls"/>
    <property type="match status" value="1"/>
</dbReference>
<dbReference type="Proteomes" id="UP000184447">
    <property type="component" value="Unassembled WGS sequence"/>
</dbReference>
<dbReference type="CDD" id="cd00038">
    <property type="entry name" value="CAP_ED"/>
    <property type="match status" value="1"/>
</dbReference>
<dbReference type="RefSeq" id="WP_073336507.1">
    <property type="nucleotide sequence ID" value="NZ_FQXM01000002.1"/>
</dbReference>
<dbReference type="InterPro" id="IPR014710">
    <property type="entry name" value="RmlC-like_jellyroll"/>
</dbReference>
<dbReference type="Pfam" id="PF00027">
    <property type="entry name" value="cNMP_binding"/>
    <property type="match status" value="1"/>
</dbReference>
<dbReference type="InterPro" id="IPR000595">
    <property type="entry name" value="cNMP-bd_dom"/>
</dbReference>
<dbReference type="PROSITE" id="PS51063">
    <property type="entry name" value="HTH_CRP_2"/>
    <property type="match status" value="1"/>
</dbReference>
<dbReference type="SMART" id="SM00419">
    <property type="entry name" value="HTH_CRP"/>
    <property type="match status" value="1"/>
</dbReference>
<dbReference type="PROSITE" id="PS50042">
    <property type="entry name" value="CNMP_BINDING_3"/>
    <property type="match status" value="1"/>
</dbReference>
<dbReference type="PANTHER" id="PTHR24567">
    <property type="entry name" value="CRP FAMILY TRANSCRIPTIONAL REGULATORY PROTEIN"/>
    <property type="match status" value="1"/>
</dbReference>
<dbReference type="GO" id="GO:0003677">
    <property type="term" value="F:DNA binding"/>
    <property type="evidence" value="ECO:0007669"/>
    <property type="project" value="UniProtKB-KW"/>
</dbReference>
<evidence type="ECO:0000259" key="4">
    <source>
        <dbReference type="PROSITE" id="PS50042"/>
    </source>
</evidence>
<dbReference type="EMBL" id="FQXM01000002">
    <property type="protein sequence ID" value="SHH15263.1"/>
    <property type="molecule type" value="Genomic_DNA"/>
</dbReference>
<dbReference type="OrthoDB" id="9798104at2"/>
<feature type="domain" description="HTH crp-type" evidence="5">
    <location>
        <begin position="142"/>
        <end position="216"/>
    </location>
</feature>
<dbReference type="GO" id="GO:0003700">
    <property type="term" value="F:DNA-binding transcription factor activity"/>
    <property type="evidence" value="ECO:0007669"/>
    <property type="project" value="TreeGrafter"/>
</dbReference>
<evidence type="ECO:0000256" key="2">
    <source>
        <dbReference type="ARBA" id="ARBA00023125"/>
    </source>
</evidence>
<sequence length="222" mass="25077">MRQIPLLSNLTPEQLAKISEGTIKTHFKKGDKLFSQGDKARKLYIVCCGKVKVFRYTADGKEQILYILSPTDFSFIGAFNLLKEDRFDFSAEALEDSIICSLDKKDFDNILVDNPRIMLQILEEAYDRIVKVESLVDRLSTNDVSAKVAGLLISLITDFGIDTEEGIIINTSLNREEMGSYAGITRETITRRLKSLSDEGIIEMRGNKQILIKDMDKLKSLV</sequence>
<dbReference type="Gene3D" id="1.10.10.10">
    <property type="entry name" value="Winged helix-like DNA-binding domain superfamily/Winged helix DNA-binding domain"/>
    <property type="match status" value="1"/>
</dbReference>
<accession>A0A1M5QNT6</accession>
<keyword evidence="2" id="KW-0238">DNA-binding</keyword>
<dbReference type="SUPFAM" id="SSF51206">
    <property type="entry name" value="cAMP-binding domain-like"/>
    <property type="match status" value="1"/>
</dbReference>
<dbReference type="InterPro" id="IPR036388">
    <property type="entry name" value="WH-like_DNA-bd_sf"/>
</dbReference>